<evidence type="ECO:0000256" key="2">
    <source>
        <dbReference type="ARBA" id="ARBA00022980"/>
    </source>
</evidence>
<dbReference type="PROSITE" id="PS01167">
    <property type="entry name" value="RIBOSOMAL_L17"/>
    <property type="match status" value="1"/>
</dbReference>
<dbReference type="GO" id="GO:0006412">
    <property type="term" value="P:translation"/>
    <property type="evidence" value="ECO:0007669"/>
    <property type="project" value="InterPro"/>
</dbReference>
<dbReference type="Gene3D" id="3.90.1030.10">
    <property type="entry name" value="Ribosomal protein L17"/>
    <property type="match status" value="1"/>
</dbReference>
<dbReference type="InterPro" id="IPR047859">
    <property type="entry name" value="Ribosomal_bL17_CS"/>
</dbReference>
<keyword evidence="2 4" id="KW-0689">Ribosomal protein</keyword>
<comment type="similarity">
    <text evidence="1 4">Belongs to the bacterial ribosomal protein bL17 family.</text>
</comment>
<evidence type="ECO:0008006" key="6">
    <source>
        <dbReference type="Google" id="ProtNLM"/>
    </source>
</evidence>
<keyword evidence="3 4" id="KW-0687">Ribonucleoprotein</keyword>
<dbReference type="GO" id="GO:0022625">
    <property type="term" value="C:cytosolic large ribosomal subunit"/>
    <property type="evidence" value="ECO:0007669"/>
    <property type="project" value="TreeGrafter"/>
</dbReference>
<dbReference type="PANTHER" id="PTHR14413">
    <property type="entry name" value="RIBOSOMAL PROTEIN L17"/>
    <property type="match status" value="1"/>
</dbReference>
<sequence length="162" mass="18419">MRKRNLIKQLGFDDTHRRAMLRNMVTSLIKHERIMTTVARAKVMRRFAEKMVTHAKKGNLTHRRLAAGFVREKPALVKLFEILGPRYAEREGGYTRVMKLMKPRRGDSAAMAYVEFVDREGELRKARPPQSTGIKMLSMMTVMGKLNLSAGLPKPPAAAAQK</sequence>
<evidence type="ECO:0000256" key="3">
    <source>
        <dbReference type="ARBA" id="ARBA00023274"/>
    </source>
</evidence>
<dbReference type="AlphaFoldDB" id="A0A7S3M8Y7"/>
<dbReference type="InterPro" id="IPR036373">
    <property type="entry name" value="Ribosomal_bL17_sf"/>
</dbReference>
<gene>
    <name evidence="5" type="ORF">SELO1098_LOCUS18771</name>
</gene>
<dbReference type="GO" id="GO:0003735">
    <property type="term" value="F:structural constituent of ribosome"/>
    <property type="evidence" value="ECO:0007669"/>
    <property type="project" value="InterPro"/>
</dbReference>
<name>A0A7S3M8Y7_9STRA</name>
<evidence type="ECO:0000256" key="4">
    <source>
        <dbReference type="RuleBase" id="RU000660"/>
    </source>
</evidence>
<dbReference type="NCBIfam" id="TIGR00059">
    <property type="entry name" value="L17"/>
    <property type="match status" value="1"/>
</dbReference>
<dbReference type="PANTHER" id="PTHR14413:SF16">
    <property type="entry name" value="LARGE RIBOSOMAL SUBUNIT PROTEIN BL17M"/>
    <property type="match status" value="1"/>
</dbReference>
<reference evidence="5" key="1">
    <citation type="submission" date="2021-01" db="EMBL/GenBank/DDBJ databases">
        <authorList>
            <person name="Corre E."/>
            <person name="Pelletier E."/>
            <person name="Niang G."/>
            <person name="Scheremetjew M."/>
            <person name="Finn R."/>
            <person name="Kale V."/>
            <person name="Holt S."/>
            <person name="Cochrane G."/>
            <person name="Meng A."/>
            <person name="Brown T."/>
            <person name="Cohen L."/>
        </authorList>
    </citation>
    <scope>NUCLEOTIDE SEQUENCE</scope>
    <source>
        <strain evidence="5">CCAP 955/1</strain>
    </source>
</reference>
<dbReference type="SUPFAM" id="SSF64263">
    <property type="entry name" value="Prokaryotic ribosomal protein L17"/>
    <property type="match status" value="1"/>
</dbReference>
<dbReference type="EMBL" id="HBIC01036771">
    <property type="protein sequence ID" value="CAE0289926.1"/>
    <property type="molecule type" value="Transcribed_RNA"/>
</dbReference>
<organism evidence="5">
    <name type="scientific">Spumella elongata</name>
    <dbReference type="NCBI Taxonomy" id="89044"/>
    <lineage>
        <taxon>Eukaryota</taxon>
        <taxon>Sar</taxon>
        <taxon>Stramenopiles</taxon>
        <taxon>Ochrophyta</taxon>
        <taxon>Chrysophyceae</taxon>
        <taxon>Chromulinales</taxon>
        <taxon>Chromulinaceae</taxon>
        <taxon>Spumella</taxon>
    </lineage>
</organism>
<evidence type="ECO:0000313" key="5">
    <source>
        <dbReference type="EMBL" id="CAE0289926.1"/>
    </source>
</evidence>
<dbReference type="Pfam" id="PF01196">
    <property type="entry name" value="Ribosomal_L17"/>
    <property type="match status" value="1"/>
</dbReference>
<protein>
    <recommendedName>
        <fullName evidence="6">Ribosomal protein L17</fullName>
    </recommendedName>
</protein>
<evidence type="ECO:0000256" key="1">
    <source>
        <dbReference type="ARBA" id="ARBA00008777"/>
    </source>
</evidence>
<dbReference type="HAMAP" id="MF_01368">
    <property type="entry name" value="Ribosomal_bL17"/>
    <property type="match status" value="1"/>
</dbReference>
<proteinExistence type="inferred from homology"/>
<accession>A0A7S3M8Y7</accession>
<dbReference type="InterPro" id="IPR000456">
    <property type="entry name" value="Ribosomal_bL17"/>
</dbReference>